<dbReference type="Gene3D" id="3.40.50.720">
    <property type="entry name" value="NAD(P)-binding Rossmann-like Domain"/>
    <property type="match status" value="1"/>
</dbReference>
<protein>
    <submittedName>
        <fullName evidence="2">NAD-dependent epimerase/dehydratase family protein</fullName>
    </submittedName>
</protein>
<gene>
    <name evidence="2" type="ORF">QNI29_19155</name>
</gene>
<dbReference type="InterPro" id="IPR050177">
    <property type="entry name" value="Lipid_A_modif_metabolic_enz"/>
</dbReference>
<organism evidence="2 3">
    <name type="scientific">Pontibacillus chungwhensis</name>
    <dbReference type="NCBI Taxonomy" id="265426"/>
    <lineage>
        <taxon>Bacteria</taxon>
        <taxon>Bacillati</taxon>
        <taxon>Bacillota</taxon>
        <taxon>Bacilli</taxon>
        <taxon>Bacillales</taxon>
        <taxon>Bacillaceae</taxon>
        <taxon>Pontibacillus</taxon>
    </lineage>
</organism>
<keyword evidence="3" id="KW-1185">Reference proteome</keyword>
<evidence type="ECO:0000313" key="3">
    <source>
        <dbReference type="Proteomes" id="UP001236652"/>
    </source>
</evidence>
<reference evidence="2 3" key="1">
    <citation type="submission" date="2023-05" db="EMBL/GenBank/DDBJ databases">
        <title>Comparative genomics reveals the evidence of polycyclic aromatic hydrocarbons degradation in moderately halophilic genus Pontibacillus.</title>
        <authorList>
            <person name="Yang H."/>
            <person name="Qian Z."/>
        </authorList>
    </citation>
    <scope>NUCLEOTIDE SEQUENCE [LARGE SCALE GENOMIC DNA]</scope>
    <source>
        <strain evidence="3">HN14</strain>
    </source>
</reference>
<dbReference type="EMBL" id="CP126446">
    <property type="protein sequence ID" value="WIF97818.1"/>
    <property type="molecule type" value="Genomic_DNA"/>
</dbReference>
<dbReference type="RefSeq" id="WP_231417798.1">
    <property type="nucleotide sequence ID" value="NZ_CP126446.1"/>
</dbReference>
<dbReference type="PANTHER" id="PTHR43245">
    <property type="entry name" value="BIFUNCTIONAL POLYMYXIN RESISTANCE PROTEIN ARNA"/>
    <property type="match status" value="1"/>
</dbReference>
<proteinExistence type="predicted"/>
<dbReference type="InterPro" id="IPR001509">
    <property type="entry name" value="Epimerase_deHydtase"/>
</dbReference>
<dbReference type="Proteomes" id="UP001236652">
    <property type="component" value="Chromosome"/>
</dbReference>
<evidence type="ECO:0000313" key="2">
    <source>
        <dbReference type="EMBL" id="WIF97818.1"/>
    </source>
</evidence>
<evidence type="ECO:0000259" key="1">
    <source>
        <dbReference type="Pfam" id="PF01370"/>
    </source>
</evidence>
<feature type="domain" description="NAD-dependent epimerase/dehydratase" evidence="1">
    <location>
        <begin position="4"/>
        <end position="159"/>
    </location>
</feature>
<sequence length="267" mass="30401">MKKILVTGANSYIGRSFQNLVAQFPDKYTIDAISVRDDSWKERSFIGYEVVFHTAAIVHVKENDTAKYFKVNRDLTVELAKKAKKEGVNQFIFLSTMGVYGKNGKIGDEVIITKDTIPRPKTYYGMSKLEAEKELMKLTDNKFKIAILRPPIVYGPNCPGNYAKLEKLALKTPLFPMIHNQRSMINIEKLSADLKKYVDIEAHGILFPQDDEYINTSLMVQKIAEQHGRKIILTKSLGWLIKLFGSKVGVFNKVFGNLVYEKVDIKN</sequence>
<dbReference type="Pfam" id="PF01370">
    <property type="entry name" value="Epimerase"/>
    <property type="match status" value="1"/>
</dbReference>
<name>A0ABY8UWL4_9BACI</name>
<dbReference type="SUPFAM" id="SSF51735">
    <property type="entry name" value="NAD(P)-binding Rossmann-fold domains"/>
    <property type="match status" value="1"/>
</dbReference>
<dbReference type="InterPro" id="IPR036291">
    <property type="entry name" value="NAD(P)-bd_dom_sf"/>
</dbReference>
<accession>A0ABY8UWL4</accession>
<dbReference type="PANTHER" id="PTHR43245:SF58">
    <property type="entry name" value="BLL5923 PROTEIN"/>
    <property type="match status" value="1"/>
</dbReference>